<dbReference type="AlphaFoldDB" id="A0A170Z0H2"/>
<reference evidence="1" key="2">
    <citation type="journal article" date="2017" name="J. Med. Entomol.">
        <title>Transcriptome Analysis of the Triatoma infestans (Hemiptera: Reduviidae) Integument.</title>
        <authorList>
            <person name="Calderon-Fernandez G.M."/>
            <person name="Moriconi D.E."/>
            <person name="Dulbecco A.B."/>
            <person name="Juarez M.P."/>
        </authorList>
    </citation>
    <scope>NUCLEOTIDE SEQUENCE</scope>
    <source>
        <strain evidence="1">Int1</strain>
        <tissue evidence="1">Integument</tissue>
    </source>
</reference>
<dbReference type="GO" id="GO:0016853">
    <property type="term" value="F:isomerase activity"/>
    <property type="evidence" value="ECO:0007669"/>
    <property type="project" value="UniProtKB-KW"/>
</dbReference>
<protein>
    <submittedName>
        <fullName evidence="1">Protein disulfide-isomerase a5</fullName>
    </submittedName>
</protein>
<reference evidence="1" key="1">
    <citation type="submission" date="2016-04" db="EMBL/GenBank/DDBJ databases">
        <authorList>
            <person name="Calderon-Fernandez G.M.Sr."/>
        </authorList>
    </citation>
    <scope>NUCLEOTIDE SEQUENCE</scope>
    <source>
        <strain evidence="1">Int1</strain>
        <tissue evidence="1">Integument</tissue>
    </source>
</reference>
<proteinExistence type="predicted"/>
<name>A0A170Z0H2_TRIIF</name>
<sequence length="36" mass="4224">MMEDTPKMVSSMYDRKETATSIVKFCERSKHSLEAR</sequence>
<accession>A0A170Z0H2</accession>
<evidence type="ECO:0000313" key="1">
    <source>
        <dbReference type="EMBL" id="JAS00444.1"/>
    </source>
</evidence>
<keyword evidence="1" id="KW-0413">Isomerase</keyword>
<organism evidence="1">
    <name type="scientific">Triatoma infestans</name>
    <name type="common">Assassin bug</name>
    <dbReference type="NCBI Taxonomy" id="30076"/>
    <lineage>
        <taxon>Eukaryota</taxon>
        <taxon>Metazoa</taxon>
        <taxon>Ecdysozoa</taxon>
        <taxon>Arthropoda</taxon>
        <taxon>Hexapoda</taxon>
        <taxon>Insecta</taxon>
        <taxon>Pterygota</taxon>
        <taxon>Neoptera</taxon>
        <taxon>Paraneoptera</taxon>
        <taxon>Hemiptera</taxon>
        <taxon>Heteroptera</taxon>
        <taxon>Panheteroptera</taxon>
        <taxon>Cimicomorpha</taxon>
        <taxon>Reduviidae</taxon>
        <taxon>Triatominae</taxon>
        <taxon>Triatoma</taxon>
    </lineage>
</organism>
<dbReference type="EMBL" id="GEMB01002752">
    <property type="protein sequence ID" value="JAS00444.1"/>
    <property type="molecule type" value="Transcribed_RNA"/>
</dbReference>